<comment type="caution">
    <text evidence="5">The sequence shown here is derived from an EMBL/GenBank/DDBJ whole genome shotgun (WGS) entry which is preliminary data.</text>
</comment>
<keyword evidence="6" id="KW-1185">Reference proteome</keyword>
<dbReference type="PANTHER" id="PTHR30349">
    <property type="entry name" value="PHAGE INTEGRASE-RELATED"/>
    <property type="match status" value="1"/>
</dbReference>
<dbReference type="Gene3D" id="1.10.443.10">
    <property type="entry name" value="Intergrase catalytic core"/>
    <property type="match status" value="1"/>
</dbReference>
<dbReference type="Proteomes" id="UP001589619">
    <property type="component" value="Unassembled WGS sequence"/>
</dbReference>
<evidence type="ECO:0000259" key="4">
    <source>
        <dbReference type="PROSITE" id="PS51898"/>
    </source>
</evidence>
<evidence type="ECO:0000256" key="1">
    <source>
        <dbReference type="ARBA" id="ARBA00004496"/>
    </source>
</evidence>
<dbReference type="PANTHER" id="PTHR30349:SF77">
    <property type="entry name" value="TYROSINE RECOMBINASE XERC"/>
    <property type="match status" value="1"/>
</dbReference>
<dbReference type="InterPro" id="IPR013762">
    <property type="entry name" value="Integrase-like_cat_sf"/>
</dbReference>
<evidence type="ECO:0000313" key="6">
    <source>
        <dbReference type="Proteomes" id="UP001589619"/>
    </source>
</evidence>
<sequence>MTYIIEEVQSSNGISFIKWFKKTDGSLIEHIKVNIQTVKVPCELTDKISYILYDPNKKPISSAFQYLNYEISELSPNSIEVAMIALKLLYSFLLLNNVDIHSISMENIRQLKNFLYGVNHEGYDLVFKNLTKRNSDTLNMYFGVYRKYLKYLSIKESAFYSKTINSNSKSNSGFLAHAKRVQQEKYNISERATPESTVVPMYISVADFKKILKVIRGQYSLREEIIVRLMFECGARIGEVLGLTLEDIEVHSKTINIEGNDQDSFGTIVIRNRVSDKDYQLAKTCFTPKNKEDYSHKIYLTEKKGFQNIYPSIDLIERIEQYIEQTHGRMSKTKRANYLSSARADNVTNLDSVESEDNYYIFLNKNGTSLSIDGWNKVLRGIFTKCGLKIDRNVRRNNLSHRFRHGYAMFLIKYQNASHLDVMYALRQTSLQSVLYYFRPTIEDKYKANQDSTNYMHRIIPELKEG</sequence>
<organism evidence="5 6">
    <name type="scientific">Paenibacillus hodogayensis</name>
    <dbReference type="NCBI Taxonomy" id="279208"/>
    <lineage>
        <taxon>Bacteria</taxon>
        <taxon>Bacillati</taxon>
        <taxon>Bacillota</taxon>
        <taxon>Bacilli</taxon>
        <taxon>Bacillales</taxon>
        <taxon>Paenibacillaceae</taxon>
        <taxon>Paenibacillus</taxon>
    </lineage>
</organism>
<name>A0ABV5W6F1_9BACL</name>
<dbReference type="RefSeq" id="WP_344915533.1">
    <property type="nucleotide sequence ID" value="NZ_BAAAYO010000015.1"/>
</dbReference>
<dbReference type="EMBL" id="JBHMAG010000019">
    <property type="protein sequence ID" value="MFB9755888.1"/>
    <property type="molecule type" value="Genomic_DNA"/>
</dbReference>
<comment type="subcellular location">
    <subcellularLocation>
        <location evidence="1">Cytoplasm</location>
    </subcellularLocation>
</comment>
<dbReference type="Pfam" id="PF00589">
    <property type="entry name" value="Phage_integrase"/>
    <property type="match status" value="1"/>
</dbReference>
<evidence type="ECO:0000313" key="5">
    <source>
        <dbReference type="EMBL" id="MFB9755888.1"/>
    </source>
</evidence>
<dbReference type="SUPFAM" id="SSF56349">
    <property type="entry name" value="DNA breaking-rejoining enzymes"/>
    <property type="match status" value="1"/>
</dbReference>
<reference evidence="5 6" key="1">
    <citation type="submission" date="2024-09" db="EMBL/GenBank/DDBJ databases">
        <authorList>
            <person name="Sun Q."/>
            <person name="Mori K."/>
        </authorList>
    </citation>
    <scope>NUCLEOTIDE SEQUENCE [LARGE SCALE GENOMIC DNA]</scope>
    <source>
        <strain evidence="5 6">JCM 12520</strain>
    </source>
</reference>
<keyword evidence="3" id="KW-0233">DNA recombination</keyword>
<evidence type="ECO:0000256" key="2">
    <source>
        <dbReference type="ARBA" id="ARBA00022908"/>
    </source>
</evidence>
<feature type="domain" description="Tyr recombinase" evidence="4">
    <location>
        <begin position="198"/>
        <end position="450"/>
    </location>
</feature>
<dbReference type="InterPro" id="IPR002104">
    <property type="entry name" value="Integrase_catalytic"/>
</dbReference>
<dbReference type="PROSITE" id="PS51898">
    <property type="entry name" value="TYR_RECOMBINASE"/>
    <property type="match status" value="1"/>
</dbReference>
<keyword evidence="2" id="KW-0229">DNA integration</keyword>
<evidence type="ECO:0000256" key="3">
    <source>
        <dbReference type="ARBA" id="ARBA00023172"/>
    </source>
</evidence>
<dbReference type="CDD" id="cd00397">
    <property type="entry name" value="DNA_BRE_C"/>
    <property type="match status" value="1"/>
</dbReference>
<proteinExistence type="predicted"/>
<dbReference type="InterPro" id="IPR011010">
    <property type="entry name" value="DNA_brk_join_enz"/>
</dbReference>
<gene>
    <name evidence="5" type="ORF">ACFFNY_30265</name>
</gene>
<dbReference type="InterPro" id="IPR050090">
    <property type="entry name" value="Tyrosine_recombinase_XerCD"/>
</dbReference>
<accession>A0ABV5W6F1</accession>
<protein>
    <submittedName>
        <fullName evidence="5">Tyrosine-type recombinase/integrase</fullName>
    </submittedName>
</protein>